<evidence type="ECO:0000313" key="6">
    <source>
        <dbReference type="EMBL" id="VYS46310.1"/>
    </source>
</evidence>
<dbReference type="Proteomes" id="UP000426265">
    <property type="component" value="Unassembled WGS sequence"/>
</dbReference>
<evidence type="ECO:0000256" key="1">
    <source>
        <dbReference type="ARBA" id="ARBA00008936"/>
    </source>
</evidence>
<evidence type="ECO:0000313" key="7">
    <source>
        <dbReference type="Proteomes" id="UP000426265"/>
    </source>
</evidence>
<evidence type="ECO:0000256" key="3">
    <source>
        <dbReference type="ARBA" id="ARBA00022741"/>
    </source>
</evidence>
<protein>
    <submittedName>
        <fullName evidence="6">Uncharacterized protein</fullName>
    </submittedName>
</protein>
<organism evidence="6 7">
    <name type="scientific">Arabidopsis thaliana</name>
    <name type="common">Mouse-ear cress</name>
    <dbReference type="NCBI Taxonomy" id="3702"/>
    <lineage>
        <taxon>Eukaryota</taxon>
        <taxon>Viridiplantae</taxon>
        <taxon>Streptophyta</taxon>
        <taxon>Embryophyta</taxon>
        <taxon>Tracheophyta</taxon>
        <taxon>Spermatophyta</taxon>
        <taxon>Magnoliopsida</taxon>
        <taxon>eudicotyledons</taxon>
        <taxon>Gunneridae</taxon>
        <taxon>Pentapetalae</taxon>
        <taxon>rosids</taxon>
        <taxon>malvids</taxon>
        <taxon>Brassicales</taxon>
        <taxon>Brassicaceae</taxon>
        <taxon>Camelineae</taxon>
        <taxon>Arabidopsis</taxon>
    </lineage>
</organism>
<keyword evidence="5" id="KW-0406">Ion transport</keyword>
<accession>A0A654EC06</accession>
<dbReference type="AlphaFoldDB" id="A0A654EC06"/>
<evidence type="ECO:0000256" key="2">
    <source>
        <dbReference type="ARBA" id="ARBA00022448"/>
    </source>
</evidence>
<dbReference type="InterPro" id="IPR024034">
    <property type="entry name" value="ATPase_F1/V1_b/a_C"/>
</dbReference>
<reference evidence="6 7" key="1">
    <citation type="submission" date="2019-11" db="EMBL/GenBank/DDBJ databases">
        <authorList>
            <person name="Jiao W.-B."/>
            <person name="Schneeberger K."/>
        </authorList>
    </citation>
    <scope>NUCLEOTIDE SEQUENCE [LARGE SCALE GENOMIC DNA]</scope>
    <source>
        <strain evidence="7">cv. An-1</strain>
    </source>
</reference>
<dbReference type="ExpressionAtlas" id="A0A654EC06">
    <property type="expression patterns" value="baseline and differential"/>
</dbReference>
<keyword evidence="3" id="KW-0547">Nucleotide-binding</keyword>
<proteinExistence type="inferred from homology"/>
<keyword evidence="4" id="KW-0067">ATP-binding</keyword>
<dbReference type="EMBL" id="CACRSJ010000104">
    <property type="protein sequence ID" value="VYS46310.1"/>
    <property type="molecule type" value="Genomic_DNA"/>
</dbReference>
<dbReference type="GO" id="GO:0006811">
    <property type="term" value="P:monoatomic ion transport"/>
    <property type="evidence" value="ECO:0007669"/>
    <property type="project" value="UniProtKB-KW"/>
</dbReference>
<sequence length="115" mass="13096">MATFASYDKFSPSYKSVWMMRNIIHFYNLANQAIDRAAGVDGSDGYLHSHQTSLGRSFLPLSVSKSSTDEAVFSVRFCLEKKSRSKLKSFGYFRFQKFEDPAEGEDTLVAKFKKL</sequence>
<keyword evidence="2" id="KW-0813">Transport</keyword>
<evidence type="ECO:0000256" key="4">
    <source>
        <dbReference type="ARBA" id="ARBA00022840"/>
    </source>
</evidence>
<evidence type="ECO:0000256" key="5">
    <source>
        <dbReference type="ARBA" id="ARBA00023065"/>
    </source>
</evidence>
<comment type="similarity">
    <text evidence="1">Belongs to the ATPase alpha/beta chains family.</text>
</comment>
<gene>
    <name evidence="6" type="ORF">AN1_LOCUS1811</name>
</gene>
<name>A0A654EC06_ARATH</name>
<dbReference type="Gene3D" id="1.10.1140.10">
    <property type="entry name" value="Bovine Mitochondrial F1-atpase, Atp Synthase Beta Chain, Chain D, domain 3"/>
    <property type="match status" value="1"/>
</dbReference>